<feature type="domain" description="CxC2-like cysteine cluster KDZ transposase-associated" evidence="1">
    <location>
        <begin position="49"/>
        <end position="124"/>
    </location>
</feature>
<dbReference type="Pfam" id="PF18803">
    <property type="entry name" value="CxC2"/>
    <property type="match status" value="1"/>
</dbReference>
<feature type="non-terminal residue" evidence="2">
    <location>
        <position position="1"/>
    </location>
</feature>
<dbReference type="EMBL" id="KN837116">
    <property type="protein sequence ID" value="KIJ44661.1"/>
    <property type="molecule type" value="Genomic_DNA"/>
</dbReference>
<proteinExistence type="predicted"/>
<organism evidence="2 3">
    <name type="scientific">Sphaerobolus stellatus (strain SS14)</name>
    <dbReference type="NCBI Taxonomy" id="990650"/>
    <lineage>
        <taxon>Eukaryota</taxon>
        <taxon>Fungi</taxon>
        <taxon>Dikarya</taxon>
        <taxon>Basidiomycota</taxon>
        <taxon>Agaricomycotina</taxon>
        <taxon>Agaricomycetes</taxon>
        <taxon>Phallomycetidae</taxon>
        <taxon>Geastrales</taxon>
        <taxon>Sphaerobolaceae</taxon>
        <taxon>Sphaerobolus</taxon>
    </lineage>
</organism>
<dbReference type="Proteomes" id="UP000054279">
    <property type="component" value="Unassembled WGS sequence"/>
</dbReference>
<evidence type="ECO:0000259" key="1">
    <source>
        <dbReference type="Pfam" id="PF18803"/>
    </source>
</evidence>
<name>A0A0C9W144_SPHS4</name>
<reference evidence="2 3" key="1">
    <citation type="submission" date="2014-06" db="EMBL/GenBank/DDBJ databases">
        <title>Evolutionary Origins and Diversification of the Mycorrhizal Mutualists.</title>
        <authorList>
            <consortium name="DOE Joint Genome Institute"/>
            <consortium name="Mycorrhizal Genomics Consortium"/>
            <person name="Kohler A."/>
            <person name="Kuo A."/>
            <person name="Nagy L.G."/>
            <person name="Floudas D."/>
            <person name="Copeland A."/>
            <person name="Barry K.W."/>
            <person name="Cichocki N."/>
            <person name="Veneault-Fourrey C."/>
            <person name="LaButti K."/>
            <person name="Lindquist E.A."/>
            <person name="Lipzen A."/>
            <person name="Lundell T."/>
            <person name="Morin E."/>
            <person name="Murat C."/>
            <person name="Riley R."/>
            <person name="Ohm R."/>
            <person name="Sun H."/>
            <person name="Tunlid A."/>
            <person name="Henrissat B."/>
            <person name="Grigoriev I.V."/>
            <person name="Hibbett D.S."/>
            <person name="Martin F."/>
        </authorList>
    </citation>
    <scope>NUCLEOTIDE SEQUENCE [LARGE SCALE GENOMIC DNA]</scope>
    <source>
        <strain evidence="2 3">SS14</strain>
    </source>
</reference>
<gene>
    <name evidence="2" type="ORF">M422DRAFT_167930</name>
</gene>
<dbReference type="InterPro" id="IPR041457">
    <property type="entry name" value="CxC2_KDZ-assoc"/>
</dbReference>
<evidence type="ECO:0000313" key="3">
    <source>
        <dbReference type="Proteomes" id="UP000054279"/>
    </source>
</evidence>
<protein>
    <recommendedName>
        <fullName evidence="1">CxC2-like cysteine cluster KDZ transposase-associated domain-containing protein</fullName>
    </recommendedName>
</protein>
<evidence type="ECO:0000313" key="2">
    <source>
        <dbReference type="EMBL" id="KIJ44661.1"/>
    </source>
</evidence>
<accession>A0A0C9W144</accession>
<dbReference type="HOGENOM" id="CLU_003703_1_2_1"/>
<sequence>DCSAIGSFNCLVCDLEGLFCQSCIIGAHTWLPFHCPMQWRAGHFQRCTLCNLGYIIALGHGGNRCPSIGDDLGPQKLIMGDVMGVHEVMVGWCRCADAPPPAHQLFHHRMYPASISCPRRAFTF</sequence>
<dbReference type="OrthoDB" id="3149508at2759"/>
<dbReference type="AlphaFoldDB" id="A0A0C9W144"/>
<keyword evidence="3" id="KW-1185">Reference proteome</keyword>